<reference evidence="1" key="2">
    <citation type="submission" date="2020-11" db="EMBL/GenBank/DDBJ databases">
        <authorList>
            <person name="McCartney M.A."/>
            <person name="Auch B."/>
            <person name="Kono T."/>
            <person name="Mallez S."/>
            <person name="Becker A."/>
            <person name="Gohl D.M."/>
            <person name="Silverstein K.A.T."/>
            <person name="Koren S."/>
            <person name="Bechman K.B."/>
            <person name="Herman A."/>
            <person name="Abrahante J.E."/>
            <person name="Garbe J."/>
        </authorList>
    </citation>
    <scope>NUCLEOTIDE SEQUENCE</scope>
    <source>
        <strain evidence="1">Duluth1</strain>
        <tissue evidence="1">Whole animal</tissue>
    </source>
</reference>
<reference evidence="1" key="1">
    <citation type="journal article" date="2019" name="bioRxiv">
        <title>The Genome of the Zebra Mussel, Dreissena polymorpha: A Resource for Invasive Species Research.</title>
        <authorList>
            <person name="McCartney M.A."/>
            <person name="Auch B."/>
            <person name="Kono T."/>
            <person name="Mallez S."/>
            <person name="Zhang Y."/>
            <person name="Obille A."/>
            <person name="Becker A."/>
            <person name="Abrahante J.E."/>
            <person name="Garbe J."/>
            <person name="Badalamenti J.P."/>
            <person name="Herman A."/>
            <person name="Mangelson H."/>
            <person name="Liachko I."/>
            <person name="Sullivan S."/>
            <person name="Sone E.D."/>
            <person name="Koren S."/>
            <person name="Silverstein K.A.T."/>
            <person name="Beckman K.B."/>
            <person name="Gohl D.M."/>
        </authorList>
    </citation>
    <scope>NUCLEOTIDE SEQUENCE</scope>
    <source>
        <strain evidence="1">Duluth1</strain>
        <tissue evidence="1">Whole animal</tissue>
    </source>
</reference>
<name>A0A9D4HYC2_DREPO</name>
<organism evidence="1 2">
    <name type="scientific">Dreissena polymorpha</name>
    <name type="common">Zebra mussel</name>
    <name type="synonym">Mytilus polymorpha</name>
    <dbReference type="NCBI Taxonomy" id="45954"/>
    <lineage>
        <taxon>Eukaryota</taxon>
        <taxon>Metazoa</taxon>
        <taxon>Spiralia</taxon>
        <taxon>Lophotrochozoa</taxon>
        <taxon>Mollusca</taxon>
        <taxon>Bivalvia</taxon>
        <taxon>Autobranchia</taxon>
        <taxon>Heteroconchia</taxon>
        <taxon>Euheterodonta</taxon>
        <taxon>Imparidentia</taxon>
        <taxon>Neoheterodontei</taxon>
        <taxon>Myida</taxon>
        <taxon>Dreissenoidea</taxon>
        <taxon>Dreissenidae</taxon>
        <taxon>Dreissena</taxon>
    </lineage>
</organism>
<evidence type="ECO:0000313" key="1">
    <source>
        <dbReference type="EMBL" id="KAH3737409.1"/>
    </source>
</evidence>
<proteinExistence type="predicted"/>
<evidence type="ECO:0000313" key="2">
    <source>
        <dbReference type="Proteomes" id="UP000828390"/>
    </source>
</evidence>
<sequence length="147" mass="16719">MYFSLYAQLGTRPGYVYLPCRDSYLSQALDLPCISACMPSWVQDLVLCAYHVETHIYHKPLTCHVYFSLYAQLVTRPGYVCLPCRDSYLSQALDLPCISACMPNWVQDLVMCACHVETHIYHKPLTCHVFQPVCPAGCRTWLCVAAM</sequence>
<comment type="caution">
    <text evidence="1">The sequence shown here is derived from an EMBL/GenBank/DDBJ whole genome shotgun (WGS) entry which is preliminary data.</text>
</comment>
<dbReference type="Proteomes" id="UP000828390">
    <property type="component" value="Unassembled WGS sequence"/>
</dbReference>
<keyword evidence="2" id="KW-1185">Reference proteome</keyword>
<dbReference type="AlphaFoldDB" id="A0A9D4HYC2"/>
<gene>
    <name evidence="1" type="ORF">DPMN_044002</name>
</gene>
<protein>
    <submittedName>
        <fullName evidence="1">Uncharacterized protein</fullName>
    </submittedName>
</protein>
<dbReference type="EMBL" id="JAIWYP010000011">
    <property type="protein sequence ID" value="KAH3737409.1"/>
    <property type="molecule type" value="Genomic_DNA"/>
</dbReference>
<accession>A0A9D4HYC2</accession>